<feature type="region of interest" description="Disordered" evidence="5">
    <location>
        <begin position="900"/>
        <end position="1032"/>
    </location>
</feature>
<dbReference type="Gene3D" id="1.10.150.50">
    <property type="entry name" value="Transcription Factor, Ets-1"/>
    <property type="match status" value="3"/>
</dbReference>
<dbReference type="PANTHER" id="PTHR12587:SF20">
    <property type="entry name" value="LIPRIN-ALPHA, ISOFORM E"/>
    <property type="match status" value="1"/>
</dbReference>
<feature type="region of interest" description="Disordered" evidence="5">
    <location>
        <begin position="1336"/>
        <end position="1389"/>
    </location>
</feature>
<dbReference type="SMART" id="SM00454">
    <property type="entry name" value="SAM"/>
    <property type="match status" value="3"/>
</dbReference>
<dbReference type="PANTHER" id="PTHR12587">
    <property type="entry name" value="LAR INTERACTING PROTEIN LIP -RELATED PROTEIN"/>
    <property type="match status" value="1"/>
</dbReference>
<feature type="coiled-coil region" evidence="4">
    <location>
        <begin position="392"/>
        <end position="562"/>
    </location>
</feature>
<dbReference type="FunFam" id="1.10.150.50:FF:000004">
    <property type="entry name" value="PTPRF interacting protein alpha 1"/>
    <property type="match status" value="1"/>
</dbReference>
<dbReference type="GO" id="GO:0050808">
    <property type="term" value="P:synapse organization"/>
    <property type="evidence" value="ECO:0007669"/>
    <property type="project" value="TreeGrafter"/>
</dbReference>
<sequence>MLATSTAPRLRRTSQGTLCLWSNRRLFAVDQSQESVVEGLVLTMVEGLKVTILEGLQLIMVEGLVLTRVEGLEVTIVAGLELTIVEGLELTMIEELELTMTLGLARIKPLAGEYSELAGLKLTEDSNGDLWCQLSSADLSCNYRDHGAGCDVTAPGRATHKKSLTVGTFWLIGSLGGALKIHSCLLWADCRGLALWPRRREELATVTKELNQVREHLLEREEEIAELKAERNNTRLLLEHLECLVSRHERSLRMTVVKRQASSPAGVSSEVEVLKALKSLFEHHKALDEKVRERLRVALERVAQLEEELASANQELFTFREQATKSRHSSGSAEDIKSNNRSNDTSQGEGDSREMVASLPKQRLSNGSIEPDSEMGRVMDLQETVEKQNSELTASRTRVLELTNKLTELEESYTSGQKELAKAQDTVNKLQRDLRESQAQKEDQEERIATLEKRYLNAQRESTSVHDLNDKLEAEVQSKEANLRTAEEKVRSLQEKLDHMEQKLAQSLKKVEAMPSIEAELQQRLEALNQAEERHGSTEERILNLEQALHDKESELIRSRQREKMSEEHNVRLSSTVDRLLTESNERLQLHLKERMGALEEKNQLTSDLARITKLLEDTQQEKERINDDLLRYRKEVETLRMQMEQLMRAGYAFEDNVSRRHHRGREQALNEDPTKVNTLNEQEWEKLQQAHVLANVAHAFDASDTEGTDDSESLFGGVTSTAGPGGVDSLLSPTGHTGAQTLAIMLQEQLDAINNEIRLIQEEKESTEQRADELEIRVGSGSLAGGTGGWRGPSMGGGMMGVCYERSTSPPLLVASSSSGRSTPTAHGQHPTRSSPYGAASQSSRDGMQKYHTVSGSSTSKAEGMGRGVRVWLQRRFLKKIRAPAGMTAQMYTYSSSSPQLATAGETSPSGQQQYTRDDSAINSKEESRQIKCESSPPTPRALRLERVAAALAKSPDDSTSRLQDVSMTSSNSPMGSLTSSQDSLHRPHPHLHPHHPGSSPGSTGSGGKKKGLKSSLGRFFSSKKDKHKPKELLAREMAAGGYNDSGDNSGSELGIGLGQSDFDRRKKKKHELLEEAMKASTPFALWNGPTVVAWLELWVGMPAWYVAACRANVKSGAIMSALSDTEIQREIGISNPLHRLKLRLAIQEMVCLTSPSAPKTSRTTLAFGDMNHEWIGKDWLPSLGLPQYRSHFMECLVDARMLDHLTKKDLRGQLKMVDSFHRTSLQYGINSLKKINYDKKELEQRREESQGEVKDVLVWSNERVIKWITSIAVLREFANNLLESGVHGALIALDESFDHNSMALALQIPTQNQQARQALEREFNNLLAKGTDRRLEEGEGGKFRRAPSWRKKFRNKEGSRSGEEGEATAAGAIPNSPDMSVYSAQQSPQNARRNMAVLAHAAAAVVAASSASASGQGMVVTATTATAATGGSNQPPPPAQPPQQLVGGTALVLADGRKPALNERHC</sequence>
<feature type="compositionally biased region" description="Basic and acidic residues" evidence="5">
    <location>
        <begin position="917"/>
        <end position="933"/>
    </location>
</feature>
<evidence type="ECO:0000256" key="3">
    <source>
        <dbReference type="ARBA" id="ARBA00023054"/>
    </source>
</evidence>
<dbReference type="CDD" id="cd09562">
    <property type="entry name" value="SAM_liprin-alpha1_2_3_4_repeat1"/>
    <property type="match status" value="1"/>
</dbReference>
<feature type="compositionally biased region" description="Polar residues" evidence="5">
    <location>
        <begin position="812"/>
        <end position="862"/>
    </location>
</feature>
<dbReference type="EMBL" id="JAWDGP010007166">
    <property type="protein sequence ID" value="KAK3728903.1"/>
    <property type="molecule type" value="Genomic_DNA"/>
</dbReference>
<dbReference type="InterPro" id="IPR057892">
    <property type="entry name" value="LIP-1_CC2"/>
</dbReference>
<dbReference type="InterPro" id="IPR001660">
    <property type="entry name" value="SAM"/>
</dbReference>
<reference evidence="7" key="1">
    <citation type="journal article" date="2023" name="G3 (Bethesda)">
        <title>A reference genome for the long-term kleptoplast-retaining sea slug Elysia crispata morphotype clarki.</title>
        <authorList>
            <person name="Eastman K.E."/>
            <person name="Pendleton A.L."/>
            <person name="Shaikh M.A."/>
            <person name="Suttiyut T."/>
            <person name="Ogas R."/>
            <person name="Tomko P."/>
            <person name="Gavelis G."/>
            <person name="Widhalm J.R."/>
            <person name="Wisecaver J.H."/>
        </authorList>
    </citation>
    <scope>NUCLEOTIDE SEQUENCE</scope>
    <source>
        <strain evidence="7">ECLA1</strain>
    </source>
</reference>
<dbReference type="InterPro" id="IPR037621">
    <property type="entry name" value="LIP-1_SAM_2"/>
</dbReference>
<dbReference type="FunFam" id="1.10.150.50:FF:000002">
    <property type="entry name" value="PTPRF interacting protein alpha 1"/>
    <property type="match status" value="1"/>
</dbReference>
<feature type="coiled-coil region" evidence="4">
    <location>
        <begin position="203"/>
        <end position="244"/>
    </location>
</feature>
<evidence type="ECO:0000256" key="1">
    <source>
        <dbReference type="ARBA" id="ARBA00007026"/>
    </source>
</evidence>
<feature type="region of interest" description="Disordered" evidence="5">
    <location>
        <begin position="812"/>
        <end position="867"/>
    </location>
</feature>
<keyword evidence="2" id="KW-0677">Repeat</keyword>
<dbReference type="Pfam" id="PF25526">
    <property type="entry name" value="LIP-1"/>
    <property type="match status" value="1"/>
</dbReference>
<dbReference type="GO" id="GO:0048786">
    <property type="term" value="C:presynaptic active zone"/>
    <property type="evidence" value="ECO:0007669"/>
    <property type="project" value="TreeGrafter"/>
</dbReference>
<evidence type="ECO:0000256" key="4">
    <source>
        <dbReference type="SAM" id="Coils"/>
    </source>
</evidence>
<feature type="compositionally biased region" description="Basic residues" evidence="5">
    <location>
        <begin position="1345"/>
        <end position="1356"/>
    </location>
</feature>
<dbReference type="CDD" id="cd09568">
    <property type="entry name" value="SAM_liprin-alpha1_2_3_4_repeat3"/>
    <property type="match status" value="1"/>
</dbReference>
<feature type="coiled-coil region" evidence="4">
    <location>
        <begin position="602"/>
        <end position="650"/>
    </location>
</feature>
<name>A0AAE0Y0Q4_9GAST</name>
<dbReference type="InterPro" id="IPR037622">
    <property type="entry name" value="LIP-1_SAM_3"/>
</dbReference>
<dbReference type="SUPFAM" id="SSF47769">
    <property type="entry name" value="SAM/Pointed domain"/>
    <property type="match status" value="3"/>
</dbReference>
<evidence type="ECO:0000313" key="8">
    <source>
        <dbReference type="Proteomes" id="UP001283361"/>
    </source>
</evidence>
<dbReference type="InterPro" id="IPR037620">
    <property type="entry name" value="LIP-1_SAM_1"/>
</dbReference>
<evidence type="ECO:0000313" key="7">
    <source>
        <dbReference type="EMBL" id="KAK3728903.1"/>
    </source>
</evidence>
<feature type="region of interest" description="Disordered" evidence="5">
    <location>
        <begin position="1429"/>
        <end position="1449"/>
    </location>
</feature>
<dbReference type="InterPro" id="IPR029515">
    <property type="entry name" value="Liprin"/>
</dbReference>
<feature type="region of interest" description="Disordered" evidence="5">
    <location>
        <begin position="321"/>
        <end position="375"/>
    </location>
</feature>
<feature type="compositionally biased region" description="Polar residues" evidence="5">
    <location>
        <begin position="900"/>
        <end position="916"/>
    </location>
</feature>
<gene>
    <name evidence="7" type="ORF">RRG08_051551</name>
</gene>
<dbReference type="GO" id="GO:0005737">
    <property type="term" value="C:cytoplasm"/>
    <property type="evidence" value="ECO:0007669"/>
    <property type="project" value="UniProtKB-ARBA"/>
</dbReference>
<proteinExistence type="inferred from homology"/>
<dbReference type="Gene3D" id="1.10.287.1490">
    <property type="match status" value="1"/>
</dbReference>
<feature type="compositionally biased region" description="Polar residues" evidence="5">
    <location>
        <begin position="962"/>
        <end position="984"/>
    </location>
</feature>
<feature type="domain" description="SAM" evidence="6">
    <location>
        <begin position="1261"/>
        <end position="1331"/>
    </location>
</feature>
<dbReference type="PROSITE" id="PS50105">
    <property type="entry name" value="SAM_DOMAIN"/>
    <property type="match status" value="3"/>
</dbReference>
<feature type="domain" description="SAM" evidence="6">
    <location>
        <begin position="1180"/>
        <end position="1237"/>
    </location>
</feature>
<dbReference type="CDD" id="cd09565">
    <property type="entry name" value="SAM_liprin-alpha1_2_3_4_repeat2"/>
    <property type="match status" value="1"/>
</dbReference>
<feature type="coiled-coil region" evidence="4">
    <location>
        <begin position="744"/>
        <end position="778"/>
    </location>
</feature>
<keyword evidence="8" id="KW-1185">Reference proteome</keyword>
<keyword evidence="3 4" id="KW-0175">Coiled coil</keyword>
<evidence type="ECO:0000259" key="6">
    <source>
        <dbReference type="PROSITE" id="PS50105"/>
    </source>
</evidence>
<evidence type="ECO:0000256" key="2">
    <source>
        <dbReference type="ARBA" id="ARBA00022737"/>
    </source>
</evidence>
<dbReference type="InterPro" id="IPR013761">
    <property type="entry name" value="SAM/pointed_sf"/>
</dbReference>
<comment type="similarity">
    <text evidence="1">Belongs to the liprin family. Liprin-alpha subfamily.</text>
</comment>
<feature type="compositionally biased region" description="Polar residues" evidence="5">
    <location>
        <begin position="339"/>
        <end position="349"/>
    </location>
</feature>
<protein>
    <recommendedName>
        <fullName evidence="6">SAM domain-containing protein</fullName>
    </recommendedName>
</protein>
<feature type="domain" description="SAM" evidence="6">
    <location>
        <begin position="1088"/>
        <end position="1154"/>
    </location>
</feature>
<dbReference type="Proteomes" id="UP001283361">
    <property type="component" value="Unassembled WGS sequence"/>
</dbReference>
<feature type="compositionally biased region" description="Basic residues" evidence="5">
    <location>
        <begin position="988"/>
        <end position="997"/>
    </location>
</feature>
<organism evidence="7 8">
    <name type="scientific">Elysia crispata</name>
    <name type="common">lettuce slug</name>
    <dbReference type="NCBI Taxonomy" id="231223"/>
    <lineage>
        <taxon>Eukaryota</taxon>
        <taxon>Metazoa</taxon>
        <taxon>Spiralia</taxon>
        <taxon>Lophotrochozoa</taxon>
        <taxon>Mollusca</taxon>
        <taxon>Gastropoda</taxon>
        <taxon>Heterobranchia</taxon>
        <taxon>Euthyneura</taxon>
        <taxon>Panpulmonata</taxon>
        <taxon>Sacoglossa</taxon>
        <taxon>Placobranchoidea</taxon>
        <taxon>Plakobranchidae</taxon>
        <taxon>Elysia</taxon>
    </lineage>
</organism>
<dbReference type="Pfam" id="PF07647">
    <property type="entry name" value="SAM_2"/>
    <property type="match status" value="1"/>
</dbReference>
<dbReference type="Pfam" id="PF00536">
    <property type="entry name" value="SAM_1"/>
    <property type="match status" value="2"/>
</dbReference>
<comment type="caution">
    <text evidence="7">The sequence shown here is derived from an EMBL/GenBank/DDBJ whole genome shotgun (WGS) entry which is preliminary data.</text>
</comment>
<evidence type="ECO:0000256" key="5">
    <source>
        <dbReference type="SAM" id="MobiDB-lite"/>
    </source>
</evidence>
<accession>A0AAE0Y0Q4</accession>